<evidence type="ECO:0000256" key="5">
    <source>
        <dbReference type="ARBA" id="ARBA00023136"/>
    </source>
</evidence>
<dbReference type="Proteomes" id="UP001244341">
    <property type="component" value="Chromosome 12b"/>
</dbReference>
<evidence type="ECO:0000313" key="8">
    <source>
        <dbReference type="Proteomes" id="UP001244341"/>
    </source>
</evidence>
<dbReference type="PANTHER" id="PTHR10057:SF0">
    <property type="entry name" value="TRANSLOCATOR PROTEIN"/>
    <property type="match status" value="1"/>
</dbReference>
<evidence type="ECO:0000256" key="2">
    <source>
        <dbReference type="ARBA" id="ARBA00007524"/>
    </source>
</evidence>
<accession>A0ABY8UHX3</accession>
<keyword evidence="4 6" id="KW-1133">Transmembrane helix</keyword>
<evidence type="ECO:0000256" key="3">
    <source>
        <dbReference type="ARBA" id="ARBA00022692"/>
    </source>
</evidence>
<reference evidence="7 8" key="1">
    <citation type="submission" date="2023-05" db="EMBL/GenBank/DDBJ databases">
        <title>A 100% complete, gapless, phased diploid assembly of the Scenedesmus obliquus UTEX 3031 genome.</title>
        <authorList>
            <person name="Biondi T.C."/>
            <person name="Hanschen E.R."/>
            <person name="Kwon T."/>
            <person name="Eng W."/>
            <person name="Kruse C.P.S."/>
            <person name="Koehler S.I."/>
            <person name="Kunde Y."/>
            <person name="Gleasner C.D."/>
            <person name="You Mak K.T."/>
            <person name="Polle J."/>
            <person name="Hovde B.T."/>
            <person name="Starkenburg S.R."/>
        </authorList>
    </citation>
    <scope>NUCLEOTIDE SEQUENCE [LARGE SCALE GENOMIC DNA]</scope>
    <source>
        <strain evidence="7 8">DOE0152z</strain>
    </source>
</reference>
<protein>
    <recommendedName>
        <fullName evidence="9">TspO/MBR-related protein</fullName>
    </recommendedName>
</protein>
<feature type="transmembrane region" description="Helical" evidence="6">
    <location>
        <begin position="129"/>
        <end position="148"/>
    </location>
</feature>
<comment type="subcellular location">
    <subcellularLocation>
        <location evidence="1">Membrane</location>
        <topology evidence="1">Multi-pass membrane protein</topology>
    </subcellularLocation>
</comment>
<dbReference type="CDD" id="cd15904">
    <property type="entry name" value="TSPO_MBR"/>
    <property type="match status" value="1"/>
</dbReference>
<name>A0ABY8UHX3_TETOB</name>
<proteinExistence type="inferred from homology"/>
<sequence>MGAALSLMGAVALPLGSGFAVGLLTQSEIKGWYAGLKKPSWNPPNWLFGPAWSVFYTSMGVASWFVLKQKDSRAVPLSLYAAQLALNLAWTPLFFKQHALDVSLVDSVALLGVATAASVKMAKEKPAVVWPLMAPYLCWVTFATALNVELLRLNPDVSDVILLCFMCYCVTSVLLLLVAPHLCWVTFATALNVELLRLNPDETAIDYHKVKKDVKESTEKAKQRAKEDTAKVAAAAKDASAKAAEKAKEAGEVVAAKTQEAAAKVADAASEVAQKARHDAAELAAVTKEAFSSSDAPSAPVAEQ</sequence>
<evidence type="ECO:0000256" key="4">
    <source>
        <dbReference type="ARBA" id="ARBA00022989"/>
    </source>
</evidence>
<feature type="transmembrane region" description="Helical" evidence="6">
    <location>
        <begin position="74"/>
        <end position="93"/>
    </location>
</feature>
<gene>
    <name evidence="7" type="ORF">OEZ85_005445</name>
</gene>
<evidence type="ECO:0008006" key="9">
    <source>
        <dbReference type="Google" id="ProtNLM"/>
    </source>
</evidence>
<keyword evidence="3 6" id="KW-0812">Transmembrane</keyword>
<dbReference type="EMBL" id="CP126219">
    <property type="protein sequence ID" value="WIA21133.1"/>
    <property type="molecule type" value="Genomic_DNA"/>
</dbReference>
<keyword evidence="5 6" id="KW-0472">Membrane</keyword>
<evidence type="ECO:0000256" key="6">
    <source>
        <dbReference type="SAM" id="Phobius"/>
    </source>
</evidence>
<feature type="transmembrane region" description="Helical" evidence="6">
    <location>
        <begin position="160"/>
        <end position="187"/>
    </location>
</feature>
<dbReference type="Gene3D" id="1.20.1260.100">
    <property type="entry name" value="TspO/MBR protein"/>
    <property type="match status" value="1"/>
</dbReference>
<keyword evidence="8" id="KW-1185">Reference proteome</keyword>
<comment type="similarity">
    <text evidence="2">Belongs to the TspO/BZRP family.</text>
</comment>
<feature type="transmembrane region" description="Helical" evidence="6">
    <location>
        <begin position="46"/>
        <end position="67"/>
    </location>
</feature>
<dbReference type="Pfam" id="PF03073">
    <property type="entry name" value="TspO_MBR"/>
    <property type="match status" value="1"/>
</dbReference>
<dbReference type="PANTHER" id="PTHR10057">
    <property type="entry name" value="PERIPHERAL-TYPE BENZODIAZEPINE RECEPTOR"/>
    <property type="match status" value="1"/>
</dbReference>
<dbReference type="InterPro" id="IPR004307">
    <property type="entry name" value="TspO_MBR"/>
</dbReference>
<evidence type="ECO:0000313" key="7">
    <source>
        <dbReference type="EMBL" id="WIA21133.1"/>
    </source>
</evidence>
<evidence type="ECO:0000256" key="1">
    <source>
        <dbReference type="ARBA" id="ARBA00004141"/>
    </source>
</evidence>
<organism evidence="7 8">
    <name type="scientific">Tetradesmus obliquus</name>
    <name type="common">Green alga</name>
    <name type="synonym">Acutodesmus obliquus</name>
    <dbReference type="NCBI Taxonomy" id="3088"/>
    <lineage>
        <taxon>Eukaryota</taxon>
        <taxon>Viridiplantae</taxon>
        <taxon>Chlorophyta</taxon>
        <taxon>core chlorophytes</taxon>
        <taxon>Chlorophyceae</taxon>
        <taxon>CS clade</taxon>
        <taxon>Sphaeropleales</taxon>
        <taxon>Scenedesmaceae</taxon>
        <taxon>Tetradesmus</taxon>
    </lineage>
</organism>
<dbReference type="InterPro" id="IPR038330">
    <property type="entry name" value="TspO/MBR-related_sf"/>
</dbReference>